<proteinExistence type="predicted"/>
<reference evidence="2" key="2">
    <citation type="submission" date="2023-05" db="EMBL/GenBank/DDBJ databases">
        <authorList>
            <consortium name="Lawrence Berkeley National Laboratory"/>
            <person name="Steindorff A."/>
            <person name="Hensen N."/>
            <person name="Bonometti L."/>
            <person name="Westerberg I."/>
            <person name="Brannstrom I.O."/>
            <person name="Guillou S."/>
            <person name="Cros-Aarteil S."/>
            <person name="Calhoun S."/>
            <person name="Haridas S."/>
            <person name="Kuo A."/>
            <person name="Mondo S."/>
            <person name="Pangilinan J."/>
            <person name="Riley R."/>
            <person name="Labutti K."/>
            <person name="Andreopoulos B."/>
            <person name="Lipzen A."/>
            <person name="Chen C."/>
            <person name="Yanf M."/>
            <person name="Daum C."/>
            <person name="Ng V."/>
            <person name="Clum A."/>
            <person name="Ohm R."/>
            <person name="Martin F."/>
            <person name="Silar P."/>
            <person name="Natvig D."/>
            <person name="Lalanne C."/>
            <person name="Gautier V."/>
            <person name="Ament-Velasquez S.L."/>
            <person name="Kruys A."/>
            <person name="Hutchinson M.I."/>
            <person name="Powell A.J."/>
            <person name="Barry K."/>
            <person name="Miller A.N."/>
            <person name="Grigoriev I.V."/>
            <person name="Debuchy R."/>
            <person name="Gladieux P."/>
            <person name="Thoren M.H."/>
            <person name="Johannesson H."/>
        </authorList>
    </citation>
    <scope>NUCLEOTIDE SEQUENCE</scope>
    <source>
        <strain evidence="2">CBS 508.74</strain>
    </source>
</reference>
<evidence type="ECO:0000256" key="1">
    <source>
        <dbReference type="SAM" id="MobiDB-lite"/>
    </source>
</evidence>
<evidence type="ECO:0000313" key="3">
    <source>
        <dbReference type="Proteomes" id="UP001302812"/>
    </source>
</evidence>
<protein>
    <submittedName>
        <fullName evidence="2">Uncharacterized protein</fullName>
    </submittedName>
</protein>
<dbReference type="Proteomes" id="UP001302812">
    <property type="component" value="Unassembled WGS sequence"/>
</dbReference>
<name>A0AAN6TMJ9_9PEZI</name>
<organism evidence="2 3">
    <name type="scientific">Canariomyces notabilis</name>
    <dbReference type="NCBI Taxonomy" id="2074819"/>
    <lineage>
        <taxon>Eukaryota</taxon>
        <taxon>Fungi</taxon>
        <taxon>Dikarya</taxon>
        <taxon>Ascomycota</taxon>
        <taxon>Pezizomycotina</taxon>
        <taxon>Sordariomycetes</taxon>
        <taxon>Sordariomycetidae</taxon>
        <taxon>Sordariales</taxon>
        <taxon>Chaetomiaceae</taxon>
        <taxon>Canariomyces</taxon>
    </lineage>
</organism>
<feature type="region of interest" description="Disordered" evidence="1">
    <location>
        <begin position="1"/>
        <end position="41"/>
    </location>
</feature>
<dbReference type="AlphaFoldDB" id="A0AAN6TMJ9"/>
<evidence type="ECO:0000313" key="2">
    <source>
        <dbReference type="EMBL" id="KAK4117199.1"/>
    </source>
</evidence>
<sequence>MLDRTKPQIPNDVRASVPSRPHSTTAPPRTPVVDPQASGHAPRVFLQQGRCEETRCLANRTGT</sequence>
<dbReference type="EMBL" id="MU853332">
    <property type="protein sequence ID" value="KAK4117199.1"/>
    <property type="molecule type" value="Genomic_DNA"/>
</dbReference>
<dbReference type="GeneID" id="89938152"/>
<accession>A0AAN6TMJ9</accession>
<gene>
    <name evidence="2" type="ORF">N656DRAFT_773267</name>
</gene>
<keyword evidence="3" id="KW-1185">Reference proteome</keyword>
<reference evidence="2" key="1">
    <citation type="journal article" date="2023" name="Mol. Phylogenet. Evol.">
        <title>Genome-scale phylogeny and comparative genomics of the fungal order Sordariales.</title>
        <authorList>
            <person name="Hensen N."/>
            <person name="Bonometti L."/>
            <person name="Westerberg I."/>
            <person name="Brannstrom I.O."/>
            <person name="Guillou S."/>
            <person name="Cros-Aarteil S."/>
            <person name="Calhoun S."/>
            <person name="Haridas S."/>
            <person name="Kuo A."/>
            <person name="Mondo S."/>
            <person name="Pangilinan J."/>
            <person name="Riley R."/>
            <person name="LaButti K."/>
            <person name="Andreopoulos B."/>
            <person name="Lipzen A."/>
            <person name="Chen C."/>
            <person name="Yan M."/>
            <person name="Daum C."/>
            <person name="Ng V."/>
            <person name="Clum A."/>
            <person name="Steindorff A."/>
            <person name="Ohm R.A."/>
            <person name="Martin F."/>
            <person name="Silar P."/>
            <person name="Natvig D.O."/>
            <person name="Lalanne C."/>
            <person name="Gautier V."/>
            <person name="Ament-Velasquez S.L."/>
            <person name="Kruys A."/>
            <person name="Hutchinson M.I."/>
            <person name="Powell A.J."/>
            <person name="Barry K."/>
            <person name="Miller A.N."/>
            <person name="Grigoriev I.V."/>
            <person name="Debuchy R."/>
            <person name="Gladieux P."/>
            <person name="Hiltunen Thoren M."/>
            <person name="Johannesson H."/>
        </authorList>
    </citation>
    <scope>NUCLEOTIDE SEQUENCE</scope>
    <source>
        <strain evidence="2">CBS 508.74</strain>
    </source>
</reference>
<comment type="caution">
    <text evidence="2">The sequence shown here is derived from an EMBL/GenBank/DDBJ whole genome shotgun (WGS) entry which is preliminary data.</text>
</comment>
<dbReference type="RefSeq" id="XP_064674769.1">
    <property type="nucleotide sequence ID" value="XM_064814027.1"/>
</dbReference>